<evidence type="ECO:0000259" key="2">
    <source>
        <dbReference type="Pfam" id="PF16103"/>
    </source>
</evidence>
<accession>U3PBH1</accession>
<protein>
    <recommendedName>
        <fullName evidence="2">DUF4822 domain-containing protein</fullName>
    </recommendedName>
</protein>
<reference evidence="3 4" key="1">
    <citation type="journal article" date="2013" name="Genome Announc.">
        <title>Complete Genome Sequence of Leifsonia xyli subsp. cynodontis Strain DSM46306, a Gram-Positive Bacterial Pathogen of Grasses.</title>
        <authorList>
            <person name="Monteiro-Vitorello C.B."/>
            <person name="Zerillo M.M."/>
            <person name="Van Sluys M.A."/>
            <person name="Camargo L.E."/>
            <person name="Kitajima J.P."/>
        </authorList>
    </citation>
    <scope>NUCLEOTIDE SEQUENCE [LARGE SCALE GENOMIC DNA]</scope>
    <source>
        <strain evidence="3 4">DSM 46306</strain>
    </source>
</reference>
<dbReference type="HOGENOM" id="CLU_1710991_0_0_11"/>
<dbReference type="EMBL" id="CP006734">
    <property type="protein sequence ID" value="AGW42092.1"/>
    <property type="molecule type" value="Genomic_DNA"/>
</dbReference>
<dbReference type="Proteomes" id="UP000016743">
    <property type="component" value="Chromosome"/>
</dbReference>
<sequence length="153" mass="15319">MTTPSGVRTRSALLSTSLVAAAALAVLPVGSAFAASSATAAHAAASIAPASANTPSSAEAATALLASTAWETTAARDQDGNAMALTDPAVANFVGWAYYDAAGTFRIYSLEDAPRSQGEWSLATGPEGLTRTLVAKNAAGDVLFSPAPFRSLS</sequence>
<gene>
    <name evidence="3" type="ORF">O159_21100</name>
</gene>
<evidence type="ECO:0000313" key="3">
    <source>
        <dbReference type="EMBL" id="AGW42092.1"/>
    </source>
</evidence>
<keyword evidence="1" id="KW-0732">Signal</keyword>
<dbReference type="Pfam" id="PF16103">
    <property type="entry name" value="DUF4822"/>
    <property type="match status" value="1"/>
</dbReference>
<dbReference type="AlphaFoldDB" id="U3PBH1"/>
<proteinExistence type="predicted"/>
<evidence type="ECO:0000256" key="1">
    <source>
        <dbReference type="SAM" id="SignalP"/>
    </source>
</evidence>
<dbReference type="PROSITE" id="PS51318">
    <property type="entry name" value="TAT"/>
    <property type="match status" value="1"/>
</dbReference>
<feature type="domain" description="DUF4822" evidence="2">
    <location>
        <begin position="64"/>
        <end position="136"/>
    </location>
</feature>
<keyword evidence="4" id="KW-1185">Reference proteome</keyword>
<dbReference type="KEGG" id="lxy:O159_21100"/>
<dbReference type="InterPro" id="IPR006311">
    <property type="entry name" value="TAT_signal"/>
</dbReference>
<feature type="signal peptide" evidence="1">
    <location>
        <begin position="1"/>
        <end position="34"/>
    </location>
</feature>
<dbReference type="Gene3D" id="2.40.128.540">
    <property type="entry name" value="Domain of unknown function DUF4822"/>
    <property type="match status" value="1"/>
</dbReference>
<organism evidence="3 4">
    <name type="scientific">Leifsonia xyli subsp. cynodontis DSM 46306</name>
    <dbReference type="NCBI Taxonomy" id="1389489"/>
    <lineage>
        <taxon>Bacteria</taxon>
        <taxon>Bacillati</taxon>
        <taxon>Actinomycetota</taxon>
        <taxon>Actinomycetes</taxon>
        <taxon>Micrococcales</taxon>
        <taxon>Microbacteriaceae</taxon>
        <taxon>Leifsonia</taxon>
    </lineage>
</organism>
<name>U3PBH1_LEIXC</name>
<dbReference type="OrthoDB" id="6455006at2"/>
<feature type="chain" id="PRO_5004647382" description="DUF4822 domain-containing protein" evidence="1">
    <location>
        <begin position="35"/>
        <end position="153"/>
    </location>
</feature>
<dbReference type="PATRIC" id="fig|1389489.3.peg.2023"/>
<dbReference type="RefSeq" id="WP_021755589.1">
    <property type="nucleotide sequence ID" value="NC_022438.1"/>
</dbReference>
<evidence type="ECO:0000313" key="4">
    <source>
        <dbReference type="Proteomes" id="UP000016743"/>
    </source>
</evidence>
<dbReference type="InterPro" id="IPR032247">
    <property type="entry name" value="DUF4822"/>
</dbReference>